<dbReference type="AlphaFoldDB" id="A0A401YJD6"/>
<sequence>MSRTAHHPIPRRLERGRGSDCSSGGPWRSVRCFDLRYSGRVLAEAAREGRRPRPRRIVRRVDVYAWGRYLASDREVGTAAALAEGRERTRLRAGVVPVRAMVNGSAAGGLDVTAAEWVDLPPARHRRNGLYQV</sequence>
<feature type="compositionally biased region" description="Basic residues" evidence="1">
    <location>
        <begin position="1"/>
        <end position="10"/>
    </location>
</feature>
<keyword evidence="3" id="KW-1185">Reference proteome</keyword>
<organism evidence="2 3">
    <name type="scientific">Embleya hyalina</name>
    <dbReference type="NCBI Taxonomy" id="516124"/>
    <lineage>
        <taxon>Bacteria</taxon>
        <taxon>Bacillati</taxon>
        <taxon>Actinomycetota</taxon>
        <taxon>Actinomycetes</taxon>
        <taxon>Kitasatosporales</taxon>
        <taxon>Streptomycetaceae</taxon>
        <taxon>Embleya</taxon>
    </lineage>
</organism>
<comment type="caution">
    <text evidence="2">The sequence shown here is derived from an EMBL/GenBank/DDBJ whole genome shotgun (WGS) entry which is preliminary data.</text>
</comment>
<accession>A0A401YJD6</accession>
<evidence type="ECO:0000256" key="1">
    <source>
        <dbReference type="SAM" id="MobiDB-lite"/>
    </source>
</evidence>
<evidence type="ECO:0000313" key="3">
    <source>
        <dbReference type="Proteomes" id="UP000286931"/>
    </source>
</evidence>
<evidence type="ECO:0000313" key="2">
    <source>
        <dbReference type="EMBL" id="GCD94688.1"/>
    </source>
</evidence>
<reference evidence="2 3" key="1">
    <citation type="submission" date="2018-12" db="EMBL/GenBank/DDBJ databases">
        <title>Draft genome sequence of Embleya hyalina NBRC 13850T.</title>
        <authorList>
            <person name="Komaki H."/>
            <person name="Hosoyama A."/>
            <person name="Kimura A."/>
            <person name="Ichikawa N."/>
            <person name="Tamura T."/>
        </authorList>
    </citation>
    <scope>NUCLEOTIDE SEQUENCE [LARGE SCALE GENOMIC DNA]</scope>
    <source>
        <strain evidence="2 3">NBRC 13850</strain>
    </source>
</reference>
<dbReference type="Proteomes" id="UP000286931">
    <property type="component" value="Unassembled WGS sequence"/>
</dbReference>
<dbReference type="EMBL" id="BIFH01000016">
    <property type="protein sequence ID" value="GCD94688.1"/>
    <property type="molecule type" value="Genomic_DNA"/>
</dbReference>
<name>A0A401YJD6_9ACTN</name>
<protein>
    <submittedName>
        <fullName evidence="2">Uncharacterized protein</fullName>
    </submittedName>
</protein>
<feature type="region of interest" description="Disordered" evidence="1">
    <location>
        <begin position="1"/>
        <end position="25"/>
    </location>
</feature>
<proteinExistence type="predicted"/>
<gene>
    <name evidence="2" type="ORF">EHYA_02357</name>
</gene>